<dbReference type="PANTHER" id="PTHR13647">
    <property type="entry name" value="INSULIN-LIKE PEPTIDE 2-RELATED"/>
    <property type="match status" value="1"/>
</dbReference>
<dbReference type="PANTHER" id="PTHR13647:SF4">
    <property type="entry name" value="INSULIN-LIKE PEPTIDE 1-RELATED"/>
    <property type="match status" value="1"/>
</dbReference>
<comment type="caution">
    <text evidence="9">The sequence shown here is derived from an EMBL/GenBank/DDBJ whole genome shotgun (WGS) entry which is preliminary data.</text>
</comment>
<feature type="chain" id="PRO_5001490050" description="Insulin-like domain-containing protein" evidence="7">
    <location>
        <begin position="47"/>
        <end position="118"/>
    </location>
</feature>
<feature type="domain" description="Insulin-like" evidence="8">
    <location>
        <begin position="48"/>
        <end position="115"/>
    </location>
</feature>
<dbReference type="PROSITE" id="PS00262">
    <property type="entry name" value="INSULIN"/>
    <property type="match status" value="1"/>
</dbReference>
<comment type="subunit">
    <text evidence="2">Heterodimer of a B chain and an A chain linked by two disulfide bonds.</text>
</comment>
<keyword evidence="5" id="KW-1015">Disulfide bond</keyword>
<dbReference type="Gene3D" id="1.10.100.10">
    <property type="entry name" value="Insulin-like"/>
    <property type="match status" value="1"/>
</dbReference>
<evidence type="ECO:0000256" key="5">
    <source>
        <dbReference type="ARBA" id="ARBA00023157"/>
    </source>
</evidence>
<proteinExistence type="inferred from homology"/>
<dbReference type="GO" id="GO:0005576">
    <property type="term" value="C:extracellular region"/>
    <property type="evidence" value="ECO:0007669"/>
    <property type="project" value="UniProtKB-SubCell"/>
</dbReference>
<evidence type="ECO:0000256" key="1">
    <source>
        <dbReference type="ARBA" id="ARBA00009034"/>
    </source>
</evidence>
<evidence type="ECO:0000256" key="6">
    <source>
        <dbReference type="RuleBase" id="RU000406"/>
    </source>
</evidence>
<dbReference type="InterPro" id="IPR016179">
    <property type="entry name" value="Insulin-like"/>
</dbReference>
<keyword evidence="10" id="KW-1185">Reference proteome</keyword>
<comment type="subcellular location">
    <subcellularLocation>
        <location evidence="6">Secreted</location>
    </subcellularLocation>
</comment>
<dbReference type="GO" id="GO:0005179">
    <property type="term" value="F:hormone activity"/>
    <property type="evidence" value="ECO:0007669"/>
    <property type="project" value="InterPro"/>
</dbReference>
<protein>
    <recommendedName>
        <fullName evidence="8">Insulin-like domain-containing protein</fullName>
    </recommendedName>
</protein>
<name>A0A016SXL2_9BILA</name>
<dbReference type="PRINTS" id="PR00276">
    <property type="entry name" value="INSULINFAMLY"/>
</dbReference>
<evidence type="ECO:0000256" key="4">
    <source>
        <dbReference type="ARBA" id="ARBA00022729"/>
    </source>
</evidence>
<evidence type="ECO:0000256" key="3">
    <source>
        <dbReference type="ARBA" id="ARBA00022685"/>
    </source>
</evidence>
<accession>A0A016SXL2</accession>
<dbReference type="AlphaFoldDB" id="A0A016SXL2"/>
<dbReference type="STRING" id="53326.A0A016SXL2"/>
<dbReference type="InterPro" id="IPR036438">
    <property type="entry name" value="Insulin-like_sf"/>
</dbReference>
<evidence type="ECO:0000313" key="9">
    <source>
        <dbReference type="EMBL" id="EYB95044.1"/>
    </source>
</evidence>
<dbReference type="CDD" id="cd04366">
    <property type="entry name" value="IlGF_insulin_bombyxin_like"/>
    <property type="match status" value="1"/>
</dbReference>
<dbReference type="OrthoDB" id="10019596at2759"/>
<dbReference type="SUPFAM" id="SSF56994">
    <property type="entry name" value="Insulin-like"/>
    <property type="match status" value="1"/>
</dbReference>
<dbReference type="Proteomes" id="UP000024635">
    <property type="component" value="Unassembled WGS sequence"/>
</dbReference>
<sequence length="118" mass="13401">MESLKTSMGVLRGCSVNDMTSRPWHRTHSPPLLLLLLLISLPVAESSIRLCGVRLTRTLMSICRNQLCGAYAQNKRSALWQEPRLEDVHFTMKRSGIATECCENRCSFSYLKTYCCNT</sequence>
<evidence type="ECO:0000313" key="10">
    <source>
        <dbReference type="Proteomes" id="UP000024635"/>
    </source>
</evidence>
<dbReference type="InterPro" id="IPR022353">
    <property type="entry name" value="Insulin_CS"/>
</dbReference>
<evidence type="ECO:0000256" key="2">
    <source>
        <dbReference type="ARBA" id="ARBA00011207"/>
    </source>
</evidence>
<evidence type="ECO:0000256" key="7">
    <source>
        <dbReference type="SAM" id="SignalP"/>
    </source>
</evidence>
<feature type="signal peptide" evidence="7">
    <location>
        <begin position="1"/>
        <end position="46"/>
    </location>
</feature>
<dbReference type="InterPro" id="IPR022352">
    <property type="entry name" value="Ins/IGF/rlx"/>
</dbReference>
<keyword evidence="4 7" id="KW-0732">Signal</keyword>
<keyword evidence="6" id="KW-0964">Secreted</keyword>
<gene>
    <name evidence="9" type="primary">Acey_s0164.g3531</name>
    <name evidence="9" type="synonym">Acey-ins-1</name>
    <name evidence="9" type="ORF">Y032_0164g3531</name>
</gene>
<dbReference type="EMBL" id="JARK01001500">
    <property type="protein sequence ID" value="EYB95044.1"/>
    <property type="molecule type" value="Genomic_DNA"/>
</dbReference>
<organism evidence="9 10">
    <name type="scientific">Ancylostoma ceylanicum</name>
    <dbReference type="NCBI Taxonomy" id="53326"/>
    <lineage>
        <taxon>Eukaryota</taxon>
        <taxon>Metazoa</taxon>
        <taxon>Ecdysozoa</taxon>
        <taxon>Nematoda</taxon>
        <taxon>Chromadorea</taxon>
        <taxon>Rhabditida</taxon>
        <taxon>Rhabditina</taxon>
        <taxon>Rhabditomorpha</taxon>
        <taxon>Strongyloidea</taxon>
        <taxon>Ancylostomatidae</taxon>
        <taxon>Ancylostomatinae</taxon>
        <taxon>Ancylostoma</taxon>
    </lineage>
</organism>
<dbReference type="SMART" id="SM00078">
    <property type="entry name" value="IlGF"/>
    <property type="match status" value="1"/>
</dbReference>
<dbReference type="Pfam" id="PF00049">
    <property type="entry name" value="Insulin"/>
    <property type="match status" value="1"/>
</dbReference>
<reference evidence="10" key="1">
    <citation type="journal article" date="2015" name="Nat. Genet.">
        <title>The genome and transcriptome of the zoonotic hookworm Ancylostoma ceylanicum identify infection-specific gene families.</title>
        <authorList>
            <person name="Schwarz E.M."/>
            <person name="Hu Y."/>
            <person name="Antoshechkin I."/>
            <person name="Miller M.M."/>
            <person name="Sternberg P.W."/>
            <person name="Aroian R.V."/>
        </authorList>
    </citation>
    <scope>NUCLEOTIDE SEQUENCE</scope>
    <source>
        <strain evidence="10">HY135</strain>
    </source>
</reference>
<comment type="similarity">
    <text evidence="1 6">Belongs to the insulin family.</text>
</comment>
<keyword evidence="3" id="KW-0165">Cleavage on pair of basic residues</keyword>
<evidence type="ECO:0000259" key="8">
    <source>
        <dbReference type="SMART" id="SM00078"/>
    </source>
</evidence>